<organism evidence="2 3">
    <name type="scientific">Uncinocarpus reesii (strain UAMH 1704)</name>
    <dbReference type="NCBI Taxonomy" id="336963"/>
    <lineage>
        <taxon>Eukaryota</taxon>
        <taxon>Fungi</taxon>
        <taxon>Dikarya</taxon>
        <taxon>Ascomycota</taxon>
        <taxon>Pezizomycotina</taxon>
        <taxon>Eurotiomycetes</taxon>
        <taxon>Eurotiomycetidae</taxon>
        <taxon>Onygenales</taxon>
        <taxon>Onygenaceae</taxon>
        <taxon>Uncinocarpus</taxon>
    </lineage>
</organism>
<name>C4JM85_UNCRE</name>
<dbReference type="KEGG" id="ure:UREG_03943"/>
<dbReference type="GeneID" id="8444725"/>
<sequence length="589" mass="65167">MAVGTMAAFGERDAMDDIMTSLKLHTVAQQEMPVRYESEEEEESESDLPGADDHLYSPVDSDMGALDVEHHNNHNSNHDARGSPAQTSNKDFTFRLPSPSPGPESPRSPAVKGRRESCLTLMAPKSPQQGKNEKQLRKSYGPYRDSPPFQNAKFFSSMILEAETRPLRHSICSEILSSDDELGQEAHFLIATSIVYRVPESKPSLISVGPASTPSTTPPIPEPEPEPEPQKKRPSPLNLAPSKPVAANPPRTSGSVKNRLTRLMSSSSKQEKRRGSYFMQFSNSSNLSVLETPSFSLPNWNSPEETWRRSGSESEQPPENRPLEASSRFSRRISTTSSRYSVQSQTSRSPSAQNKDEKSTLSLPRSGGFRNRLASPGQTHTESSPSQFPSSSAQVKATVPEPKKPSVQRLTPPPDRFQRPQSNSSSRTAPSYHLFPDIEQTPVGSSARSIKSVTSNSSKPNQSTHDTSSLRSLTQRYNRMPNRDDFPTQRRPSGSPLSMSSRADSRFRDGRHNSEFGLSLNRTRTLAVDEEKSLGSWKEDSHEEFEGSSPRKHKHSSSKSMKWFQGGNMSQAGKALNGLGSMIRTKKIT</sequence>
<dbReference type="AlphaFoldDB" id="C4JM85"/>
<dbReference type="Proteomes" id="UP000002058">
    <property type="component" value="Unassembled WGS sequence"/>
</dbReference>
<keyword evidence="3" id="KW-1185">Reference proteome</keyword>
<evidence type="ECO:0000313" key="3">
    <source>
        <dbReference type="Proteomes" id="UP000002058"/>
    </source>
</evidence>
<dbReference type="EMBL" id="CH476616">
    <property type="protein sequence ID" value="EEP79097.1"/>
    <property type="molecule type" value="Genomic_DNA"/>
</dbReference>
<accession>C4JM85</accession>
<proteinExistence type="predicted"/>
<dbReference type="OMA" id="PRAQKKQ"/>
<feature type="compositionally biased region" description="Polar residues" evidence="1">
    <location>
        <begin position="342"/>
        <end position="353"/>
    </location>
</feature>
<evidence type="ECO:0000256" key="1">
    <source>
        <dbReference type="SAM" id="MobiDB-lite"/>
    </source>
</evidence>
<feature type="compositionally biased region" description="Polar residues" evidence="1">
    <location>
        <begin position="279"/>
        <end position="304"/>
    </location>
</feature>
<dbReference type="eggNOG" id="ENOG502RNUI">
    <property type="taxonomic scope" value="Eukaryota"/>
</dbReference>
<feature type="compositionally biased region" description="Polar residues" evidence="1">
    <location>
        <begin position="419"/>
        <end position="429"/>
    </location>
</feature>
<protein>
    <submittedName>
        <fullName evidence="2">Uncharacterized protein</fullName>
    </submittedName>
</protein>
<feature type="region of interest" description="Disordered" evidence="1">
    <location>
        <begin position="30"/>
        <end position="147"/>
    </location>
</feature>
<feature type="compositionally biased region" description="Low complexity" evidence="1">
    <location>
        <begin position="383"/>
        <end position="392"/>
    </location>
</feature>
<feature type="compositionally biased region" description="Low complexity" evidence="1">
    <location>
        <begin position="326"/>
        <end position="341"/>
    </location>
</feature>
<feature type="region of interest" description="Disordered" evidence="1">
    <location>
        <begin position="203"/>
        <end position="589"/>
    </location>
</feature>
<evidence type="ECO:0000313" key="2">
    <source>
        <dbReference type="EMBL" id="EEP79097.1"/>
    </source>
</evidence>
<feature type="compositionally biased region" description="Basic and acidic residues" evidence="1">
    <location>
        <begin position="503"/>
        <end position="514"/>
    </location>
</feature>
<feature type="compositionally biased region" description="Polar residues" evidence="1">
    <location>
        <begin position="490"/>
        <end position="502"/>
    </location>
</feature>
<dbReference type="VEuPathDB" id="FungiDB:UREG_03943"/>
<feature type="compositionally biased region" description="Polar residues" evidence="1">
    <location>
        <begin position="442"/>
        <end position="477"/>
    </location>
</feature>
<reference evidence="3" key="1">
    <citation type="journal article" date="2009" name="Genome Res.">
        <title>Comparative genomic analyses of the human fungal pathogens Coccidioides and their relatives.</title>
        <authorList>
            <person name="Sharpton T.J."/>
            <person name="Stajich J.E."/>
            <person name="Rounsley S.D."/>
            <person name="Gardner M.J."/>
            <person name="Wortman J.R."/>
            <person name="Jordar V.S."/>
            <person name="Maiti R."/>
            <person name="Kodira C.D."/>
            <person name="Neafsey D.E."/>
            <person name="Zeng Q."/>
            <person name="Hung C.-Y."/>
            <person name="McMahan C."/>
            <person name="Muszewska A."/>
            <person name="Grynberg M."/>
            <person name="Mandel M.A."/>
            <person name="Kellner E.M."/>
            <person name="Barker B.M."/>
            <person name="Galgiani J.N."/>
            <person name="Orbach M.J."/>
            <person name="Kirkland T.N."/>
            <person name="Cole G.T."/>
            <person name="Henn M.R."/>
            <person name="Birren B.W."/>
            <person name="Taylor J.W."/>
        </authorList>
    </citation>
    <scope>NUCLEOTIDE SEQUENCE [LARGE SCALE GENOMIC DNA]</scope>
    <source>
        <strain evidence="3">UAMH 1704</strain>
    </source>
</reference>
<dbReference type="RefSeq" id="XP_002544426.1">
    <property type="nucleotide sequence ID" value="XM_002544380.1"/>
</dbReference>
<feature type="compositionally biased region" description="Basic and acidic residues" evidence="1">
    <location>
        <begin position="67"/>
        <end position="81"/>
    </location>
</feature>
<dbReference type="HOGENOM" id="CLU_470903_0_0_1"/>
<feature type="compositionally biased region" description="Polar residues" evidence="1">
    <location>
        <begin position="250"/>
        <end position="268"/>
    </location>
</feature>
<dbReference type="OrthoDB" id="4203213at2759"/>
<gene>
    <name evidence="2" type="ORF">UREG_03943</name>
</gene>
<dbReference type="InParanoid" id="C4JM85"/>
<feature type="compositionally biased region" description="Basic and acidic residues" evidence="1">
    <location>
        <begin position="527"/>
        <end position="545"/>
    </location>
</feature>